<evidence type="ECO:0000256" key="18">
    <source>
        <dbReference type="ARBA" id="ARBA00032753"/>
    </source>
</evidence>
<evidence type="ECO:0000256" key="6">
    <source>
        <dbReference type="ARBA" id="ARBA00022490"/>
    </source>
</evidence>
<dbReference type="PANTHER" id="PTHR12756">
    <property type="entry name" value="CYTOSOLIC CARBOXYPEPTIDASE"/>
    <property type="match status" value="1"/>
</dbReference>
<protein>
    <recommendedName>
        <fullName evidence="14">Cytosolic carboxypeptidase-like protein 5</fullName>
        <ecNumber evidence="17">3.4.17.24</ecNumber>
    </recommendedName>
    <alternativeName>
        <fullName evidence="19">ATP/GTP-binding protein-like 5</fullName>
    </alternativeName>
    <alternativeName>
        <fullName evidence="18">Protein deglutamylase CCP5</fullName>
    </alternativeName>
</protein>
<dbReference type="EMBL" id="BRXW01000510">
    <property type="protein sequence ID" value="GMH61599.1"/>
    <property type="molecule type" value="Genomic_DNA"/>
</dbReference>
<evidence type="ECO:0000256" key="20">
    <source>
        <dbReference type="ARBA" id="ARBA00047714"/>
    </source>
</evidence>
<evidence type="ECO:0000256" key="9">
    <source>
        <dbReference type="ARBA" id="ARBA00022801"/>
    </source>
</evidence>
<gene>
    <name evidence="24" type="ORF">TrLO_g9912</name>
</gene>
<dbReference type="InterPro" id="IPR050821">
    <property type="entry name" value="Cytosolic_carboxypeptidase"/>
</dbReference>
<evidence type="ECO:0000256" key="1">
    <source>
        <dbReference type="ARBA" id="ARBA00001947"/>
    </source>
</evidence>
<evidence type="ECO:0000256" key="3">
    <source>
        <dbReference type="ARBA" id="ARBA00004186"/>
    </source>
</evidence>
<dbReference type="EC" id="3.4.17.24" evidence="17"/>
<evidence type="ECO:0000256" key="8">
    <source>
        <dbReference type="ARBA" id="ARBA00022723"/>
    </source>
</evidence>
<comment type="catalytic activity">
    <reaction evidence="20">
        <text>gamma-L-glutamyl-L-glutamyl-[protein] + H2O = L-glutamyl-[protein] + L-glutamate</text>
        <dbReference type="Rhea" id="RHEA:60152"/>
        <dbReference type="Rhea" id="RHEA-COMP:10208"/>
        <dbReference type="Rhea" id="RHEA-COMP:15517"/>
        <dbReference type="ChEBI" id="CHEBI:15377"/>
        <dbReference type="ChEBI" id="CHEBI:29973"/>
        <dbReference type="ChEBI" id="CHEBI:29985"/>
        <dbReference type="ChEBI" id="CHEBI:143622"/>
    </reaction>
    <physiologicalReaction direction="left-to-right" evidence="20">
        <dbReference type="Rhea" id="RHEA:60153"/>
    </physiologicalReaction>
</comment>
<keyword evidence="7" id="KW-0645">Protease</keyword>
<feature type="region of interest" description="Disordered" evidence="22">
    <location>
        <begin position="773"/>
        <end position="826"/>
    </location>
</feature>
<evidence type="ECO:0000256" key="15">
    <source>
        <dbReference type="ARBA" id="ARBA00024524"/>
    </source>
</evidence>
<keyword evidence="25" id="KW-1185">Reference proteome</keyword>
<evidence type="ECO:0000313" key="25">
    <source>
        <dbReference type="Proteomes" id="UP001165122"/>
    </source>
</evidence>
<evidence type="ECO:0000256" key="17">
    <source>
        <dbReference type="ARBA" id="ARBA00026108"/>
    </source>
</evidence>
<feature type="active site" description="Proton donor/acceptor" evidence="21">
    <location>
        <position position="451"/>
    </location>
</feature>
<accession>A0A9W7A454</accession>
<dbReference type="Gene3D" id="2.60.40.3120">
    <property type="match status" value="1"/>
</dbReference>
<dbReference type="Gene3D" id="3.40.630.10">
    <property type="entry name" value="Zn peptidases"/>
    <property type="match status" value="1"/>
</dbReference>
<dbReference type="GO" id="GO:0008270">
    <property type="term" value="F:zinc ion binding"/>
    <property type="evidence" value="ECO:0007669"/>
    <property type="project" value="InterPro"/>
</dbReference>
<keyword evidence="13" id="KW-0539">Nucleus</keyword>
<dbReference type="GO" id="GO:0030496">
    <property type="term" value="C:midbody"/>
    <property type="evidence" value="ECO:0007669"/>
    <property type="project" value="UniProtKB-SubCell"/>
</dbReference>
<comment type="catalytic activity">
    <reaction evidence="15">
        <text>C-terminal L-alpha-aminoacyl-L-glutamyl-L-glutamyl-[tubulin] + H2O = C-terminal L-alpha-aminoacyl-L-glutamyl-[tubulin] + L-glutamate</text>
        <dbReference type="Rhea" id="RHEA:63792"/>
        <dbReference type="Rhea" id="RHEA-COMP:16435"/>
        <dbReference type="Rhea" id="RHEA-COMP:16436"/>
        <dbReference type="ChEBI" id="CHEBI:15377"/>
        <dbReference type="ChEBI" id="CHEBI:29985"/>
        <dbReference type="ChEBI" id="CHEBI:149555"/>
        <dbReference type="ChEBI" id="CHEBI:149556"/>
        <dbReference type="EC" id="3.4.17.24"/>
    </reaction>
    <physiologicalReaction direction="left-to-right" evidence="15">
        <dbReference type="Rhea" id="RHEA:63793"/>
    </physiologicalReaction>
</comment>
<comment type="similarity">
    <text evidence="5 21">Belongs to the peptidase M14 family.</text>
</comment>
<dbReference type="InterPro" id="IPR034286">
    <property type="entry name" value="M14_AGBL5-like"/>
</dbReference>
<comment type="subcellular location">
    <subcellularLocation>
        <location evidence="3">Cytoplasm</location>
        <location evidence="3">Cytoskeleton</location>
        <location evidence="3">Spindle</location>
    </subcellularLocation>
    <subcellularLocation>
        <location evidence="4">Midbody</location>
    </subcellularLocation>
    <subcellularLocation>
        <location evidence="2">Nucleus</location>
    </subcellularLocation>
</comment>
<sequence length="826" mass="91486">MSPSKPPPTPTPPTHACTPFQTTKEVGHLKFSSSFDSGNLKTVKFNQQTNEFCCYQTRDAQDTVHEAPYTTWFHFSVQNAKPGEVVKFAIMNMNKQTRLYKQEYRPFYKIVPTSAVDESAYNNWQRLPTPSSGKQIPDENMMQLRFKFKFDAHFLQNAPKAEGDESCGFKVYFAFCYPQSYMESQTKLMRLEARTEELKNKDIYFHREILTQSLDKRRIDMITISSLADKNERERDPPMHFTPRTIPENQTENLRAHTFSHNNKKIVFISSRVHPGETPAQFVWDGILNLLLSDDCRAVQLRSQYVFKMVPMLNPDGVARGHYRTDSRGCNLNRFYDEPTHEAHPSIYAIKQYLTSQKLHLQLYLDLHAHASKRGCFIYGNHLASCEKQLANQLYVKCISMNSPWFEYKGCDFSRKGMSGKDKRDNGLTKEGSGRVGIFNATDCSHCYTLECNYNEGLGTNQIGNCTGVNFPEGSSMGTVFGESPIDGYEGIRVKFDRYVGNPSRMTTPKYNREMFCNVGEGCAVALLDMAGSNPLSRLGGTVPTTNPSRGISLASSNWIGVVNEIKSEITRKRGEWEKVFGEEDAVKENQFAQRWLDSGDCPMWKWGGVVQQWRQPERKESMGGGRGRGAGGGGAGGAGKAGGWSMVVDTGASNSRRSVPGALRRRRSRAEQNSTQQKAKDAAVGAGAGAGILTAAAADKIKTLPEAEAPPPRPPLQITQPEQAKVESVELSPTKFSQYVLEKDRVLLPPASGSSPKVGPGLGNKQIFRAPQKGARSTFKPKSSAALTLPPGPGSRYRGLVGGGGGGGRGSDSAPRQGFGGENLW</sequence>
<evidence type="ECO:0000256" key="14">
    <source>
        <dbReference type="ARBA" id="ARBA00024141"/>
    </source>
</evidence>
<name>A0A9W7A454_9STRA</name>
<dbReference type="GO" id="GO:0006508">
    <property type="term" value="P:proteolysis"/>
    <property type="evidence" value="ECO:0007669"/>
    <property type="project" value="UniProtKB-KW"/>
</dbReference>
<feature type="region of interest" description="Disordered" evidence="22">
    <location>
        <begin position="616"/>
        <end position="685"/>
    </location>
</feature>
<dbReference type="Proteomes" id="UP001165122">
    <property type="component" value="Unassembled WGS sequence"/>
</dbReference>
<dbReference type="InterPro" id="IPR040626">
    <property type="entry name" value="Pepdidase_M14_N"/>
</dbReference>
<comment type="catalytic activity">
    <reaction evidence="16">
        <text>C-terminal L-alpha-aminoacyl-L-glutamyl-[tubulin] + H2O = C-terminal L-alpha-aminoacyl-[tubulin] + L-glutamate</text>
        <dbReference type="Rhea" id="RHEA:63796"/>
        <dbReference type="Rhea" id="RHEA-COMP:16436"/>
        <dbReference type="Rhea" id="RHEA-COMP:16437"/>
        <dbReference type="ChEBI" id="CHEBI:15377"/>
        <dbReference type="ChEBI" id="CHEBI:29985"/>
        <dbReference type="ChEBI" id="CHEBI:90782"/>
        <dbReference type="ChEBI" id="CHEBI:149556"/>
        <dbReference type="EC" id="3.4.17.24"/>
    </reaction>
    <physiologicalReaction direction="left-to-right" evidence="16">
        <dbReference type="Rhea" id="RHEA:63797"/>
    </physiologicalReaction>
</comment>
<evidence type="ECO:0000256" key="11">
    <source>
        <dbReference type="ARBA" id="ARBA00023049"/>
    </source>
</evidence>
<evidence type="ECO:0000256" key="19">
    <source>
        <dbReference type="ARBA" id="ARBA00032928"/>
    </source>
</evidence>
<dbReference type="GO" id="GO:0004181">
    <property type="term" value="F:metallocarboxypeptidase activity"/>
    <property type="evidence" value="ECO:0007669"/>
    <property type="project" value="InterPro"/>
</dbReference>
<evidence type="ECO:0000313" key="24">
    <source>
        <dbReference type="EMBL" id="GMH61599.1"/>
    </source>
</evidence>
<dbReference type="PROSITE" id="PS52035">
    <property type="entry name" value="PEPTIDASE_M14"/>
    <property type="match status" value="1"/>
</dbReference>
<evidence type="ECO:0000256" key="22">
    <source>
        <dbReference type="SAM" id="MobiDB-lite"/>
    </source>
</evidence>
<evidence type="ECO:0000256" key="4">
    <source>
        <dbReference type="ARBA" id="ARBA00004214"/>
    </source>
</evidence>
<keyword evidence="12" id="KW-0206">Cytoskeleton</keyword>
<feature type="compositionally biased region" description="Gly residues" evidence="22">
    <location>
        <begin position="801"/>
        <end position="811"/>
    </location>
</feature>
<feature type="compositionally biased region" description="Gly residues" evidence="22">
    <location>
        <begin position="623"/>
        <end position="643"/>
    </location>
</feature>
<keyword evidence="9" id="KW-0378">Hydrolase</keyword>
<dbReference type="InterPro" id="IPR000834">
    <property type="entry name" value="Peptidase_M14"/>
</dbReference>
<evidence type="ECO:0000256" key="5">
    <source>
        <dbReference type="ARBA" id="ARBA00005988"/>
    </source>
</evidence>
<evidence type="ECO:0000256" key="16">
    <source>
        <dbReference type="ARBA" id="ARBA00024627"/>
    </source>
</evidence>
<evidence type="ECO:0000256" key="7">
    <source>
        <dbReference type="ARBA" id="ARBA00022670"/>
    </source>
</evidence>
<dbReference type="GO" id="GO:0005819">
    <property type="term" value="C:spindle"/>
    <property type="evidence" value="ECO:0007669"/>
    <property type="project" value="UniProtKB-SubCell"/>
</dbReference>
<dbReference type="SUPFAM" id="SSF53187">
    <property type="entry name" value="Zn-dependent exopeptidases"/>
    <property type="match status" value="1"/>
</dbReference>
<keyword evidence="8" id="KW-0479">Metal-binding</keyword>
<reference evidence="25" key="1">
    <citation type="journal article" date="2023" name="Commun. Biol.">
        <title>Genome analysis of Parmales, the sister group of diatoms, reveals the evolutionary specialization of diatoms from phago-mixotrophs to photoautotrophs.</title>
        <authorList>
            <person name="Ban H."/>
            <person name="Sato S."/>
            <person name="Yoshikawa S."/>
            <person name="Yamada K."/>
            <person name="Nakamura Y."/>
            <person name="Ichinomiya M."/>
            <person name="Sato N."/>
            <person name="Blanc-Mathieu R."/>
            <person name="Endo H."/>
            <person name="Kuwata A."/>
            <person name="Ogata H."/>
        </authorList>
    </citation>
    <scope>NUCLEOTIDE SEQUENCE [LARGE SCALE GENOMIC DNA]</scope>
    <source>
        <strain evidence="25">NIES 3700</strain>
    </source>
</reference>
<evidence type="ECO:0000256" key="12">
    <source>
        <dbReference type="ARBA" id="ARBA00023212"/>
    </source>
</evidence>
<dbReference type="GO" id="GO:0005634">
    <property type="term" value="C:nucleus"/>
    <property type="evidence" value="ECO:0007669"/>
    <property type="project" value="UniProtKB-SubCell"/>
</dbReference>
<dbReference type="Pfam" id="PF00246">
    <property type="entry name" value="Peptidase_M14"/>
    <property type="match status" value="1"/>
</dbReference>
<feature type="region of interest" description="Disordered" evidence="22">
    <location>
        <begin position="706"/>
        <end position="728"/>
    </location>
</feature>
<feature type="domain" description="Peptidase M14" evidence="23">
    <location>
        <begin position="177"/>
        <end position="475"/>
    </location>
</feature>
<dbReference type="Pfam" id="PF18027">
    <property type="entry name" value="Pepdidase_M14_N"/>
    <property type="match status" value="1"/>
</dbReference>
<proteinExistence type="inferred from homology"/>
<organism evidence="24 25">
    <name type="scientific">Triparma laevis f. longispina</name>
    <dbReference type="NCBI Taxonomy" id="1714387"/>
    <lineage>
        <taxon>Eukaryota</taxon>
        <taxon>Sar</taxon>
        <taxon>Stramenopiles</taxon>
        <taxon>Ochrophyta</taxon>
        <taxon>Bolidophyceae</taxon>
        <taxon>Parmales</taxon>
        <taxon>Triparmaceae</taxon>
        <taxon>Triparma</taxon>
    </lineage>
</organism>
<dbReference type="OrthoDB" id="10253041at2759"/>
<keyword evidence="11" id="KW-0482">Metalloprotease</keyword>
<dbReference type="AlphaFoldDB" id="A0A9W7A454"/>
<evidence type="ECO:0000256" key="21">
    <source>
        <dbReference type="PROSITE-ProRule" id="PRU01379"/>
    </source>
</evidence>
<keyword evidence="6" id="KW-0963">Cytoplasm</keyword>
<evidence type="ECO:0000256" key="2">
    <source>
        <dbReference type="ARBA" id="ARBA00004123"/>
    </source>
</evidence>
<evidence type="ECO:0000259" key="23">
    <source>
        <dbReference type="PROSITE" id="PS52035"/>
    </source>
</evidence>
<evidence type="ECO:0000256" key="10">
    <source>
        <dbReference type="ARBA" id="ARBA00022833"/>
    </source>
</evidence>
<comment type="cofactor">
    <cofactor evidence="1">
        <name>Zn(2+)</name>
        <dbReference type="ChEBI" id="CHEBI:29105"/>
    </cofactor>
</comment>
<evidence type="ECO:0000256" key="13">
    <source>
        <dbReference type="ARBA" id="ARBA00023242"/>
    </source>
</evidence>
<keyword evidence="10" id="KW-0862">Zinc</keyword>
<dbReference type="CDD" id="cd06236">
    <property type="entry name" value="M14_AGBL5_like"/>
    <property type="match status" value="1"/>
</dbReference>
<comment type="caution">
    <text evidence="24">The sequence shown here is derived from an EMBL/GenBank/DDBJ whole genome shotgun (WGS) entry which is preliminary data.</text>
</comment>
<dbReference type="PANTHER" id="PTHR12756:SF12">
    <property type="entry name" value="CYTOSOLIC CARBOXYPEPTIDASE-LIKE PROTEIN 5"/>
    <property type="match status" value="1"/>
</dbReference>